<dbReference type="RefSeq" id="WP_171163387.1">
    <property type="nucleotide sequence ID" value="NZ_CP053073.1"/>
</dbReference>
<evidence type="ECO:0000256" key="1">
    <source>
        <dbReference type="SAM" id="SignalP"/>
    </source>
</evidence>
<keyword evidence="1" id="KW-0732">Signal</keyword>
<keyword evidence="3" id="KW-1185">Reference proteome</keyword>
<accession>A0A6M4H939</accession>
<feature type="chain" id="PRO_5026980424" description="FecR family protein" evidence="1">
    <location>
        <begin position="20"/>
        <end position="395"/>
    </location>
</feature>
<sequence length="395" mass="42481">MKKIIVALMAAGAITPAFADDEPVIVLKDLTLKLADASAHAEAWGRWAEDFSAQMDSAMGSMFAHRVGSSKAVKGAPYSAEVVTETNQHLADGNVITKKSTSLVYRDGEGRTRQEAVRAGKESTVYITDPVAGSSIILSPDKKRATVSPRTYQFVSDKQVQRVRVGTTDVKIENGKVFLDGNEVPGGKIELKSKSGKNVKIENGKIWVDGKELVADGKVYIRNVESVVGADGTRREEVRVQVVRSSDGREMIAPVAPIAPVPPVSPMAGVAPPVPPVPPIPPLPGMGWDTARLGKGVTTSLGAKDFEGVKAEGKSTLWTIPAGEIGNRNPISVVSETWYSPDLKVTVYSRYSDPRQGESIYRLVNLKRAEPAATLFKPPEGYEIRGKGRDRPPQS</sequence>
<organism evidence="2 3">
    <name type="scientific">Usitatibacter palustris</name>
    <dbReference type="NCBI Taxonomy" id="2732487"/>
    <lineage>
        <taxon>Bacteria</taxon>
        <taxon>Pseudomonadati</taxon>
        <taxon>Pseudomonadota</taxon>
        <taxon>Betaproteobacteria</taxon>
        <taxon>Nitrosomonadales</taxon>
        <taxon>Usitatibacteraceae</taxon>
        <taxon>Usitatibacter</taxon>
    </lineage>
</organism>
<gene>
    <name evidence="2" type="ORF">DSM104440_02618</name>
</gene>
<name>A0A6M4H939_9PROT</name>
<proteinExistence type="predicted"/>
<evidence type="ECO:0008006" key="4">
    <source>
        <dbReference type="Google" id="ProtNLM"/>
    </source>
</evidence>
<feature type="signal peptide" evidence="1">
    <location>
        <begin position="1"/>
        <end position="19"/>
    </location>
</feature>
<dbReference type="EMBL" id="CP053073">
    <property type="protein sequence ID" value="QJR15792.1"/>
    <property type="molecule type" value="Genomic_DNA"/>
</dbReference>
<dbReference type="Proteomes" id="UP000503096">
    <property type="component" value="Chromosome"/>
</dbReference>
<dbReference type="KEGG" id="upl:DSM104440_02618"/>
<protein>
    <recommendedName>
        <fullName evidence="4">FecR family protein</fullName>
    </recommendedName>
</protein>
<reference evidence="2 3" key="1">
    <citation type="submission" date="2020-04" db="EMBL/GenBank/DDBJ databases">
        <title>Usitatibacter rugosus gen. nov., sp. nov. and Usitatibacter palustris sp. nov., novel members of Usitatibacteraceae fam. nov. within the order Nitrosomonadales isolated from soil.</title>
        <authorList>
            <person name="Huber K.J."/>
            <person name="Neumann-Schaal M."/>
            <person name="Geppert A."/>
            <person name="Luckner M."/>
            <person name="Wanner G."/>
            <person name="Overmann J."/>
        </authorList>
    </citation>
    <scope>NUCLEOTIDE SEQUENCE [LARGE SCALE GENOMIC DNA]</scope>
    <source>
        <strain evidence="2 3">Swamp67</strain>
    </source>
</reference>
<evidence type="ECO:0000313" key="2">
    <source>
        <dbReference type="EMBL" id="QJR15792.1"/>
    </source>
</evidence>
<evidence type="ECO:0000313" key="3">
    <source>
        <dbReference type="Proteomes" id="UP000503096"/>
    </source>
</evidence>
<dbReference type="AlphaFoldDB" id="A0A6M4H939"/>
<dbReference type="InParanoid" id="A0A6M4H939"/>